<feature type="transmembrane region" description="Helical" evidence="8">
    <location>
        <begin position="169"/>
        <end position="188"/>
    </location>
</feature>
<dbReference type="Proteomes" id="UP000054010">
    <property type="component" value="Unassembled WGS sequence"/>
</dbReference>
<keyword evidence="5 8" id="KW-0812">Transmembrane</keyword>
<protein>
    <submittedName>
        <fullName evidence="10">Transporter DMT superfamily protein</fullName>
    </submittedName>
</protein>
<evidence type="ECO:0000313" key="11">
    <source>
        <dbReference type="Proteomes" id="UP000054010"/>
    </source>
</evidence>
<keyword evidence="11" id="KW-1185">Reference proteome</keyword>
<feature type="transmembrane region" description="Helical" evidence="8">
    <location>
        <begin position="260"/>
        <end position="280"/>
    </location>
</feature>
<keyword evidence="7 8" id="KW-0472">Membrane</keyword>
<evidence type="ECO:0000256" key="3">
    <source>
        <dbReference type="ARBA" id="ARBA00022448"/>
    </source>
</evidence>
<evidence type="ECO:0000256" key="1">
    <source>
        <dbReference type="ARBA" id="ARBA00004651"/>
    </source>
</evidence>
<evidence type="ECO:0000256" key="7">
    <source>
        <dbReference type="ARBA" id="ARBA00023136"/>
    </source>
</evidence>
<dbReference type="Pfam" id="PF00892">
    <property type="entry name" value="EamA"/>
    <property type="match status" value="1"/>
</dbReference>
<dbReference type="SUPFAM" id="SSF103481">
    <property type="entry name" value="Multidrug resistance efflux transporter EmrE"/>
    <property type="match status" value="2"/>
</dbReference>
<dbReference type="AlphaFoldDB" id="E1IDR3"/>
<evidence type="ECO:0000256" key="5">
    <source>
        <dbReference type="ARBA" id="ARBA00022692"/>
    </source>
</evidence>
<dbReference type="InterPro" id="IPR004626">
    <property type="entry name" value="RarD"/>
</dbReference>
<comment type="similarity">
    <text evidence="2">Belongs to the EamA transporter family.</text>
</comment>
<name>E1IDR3_9CHLR</name>
<feature type="transmembrane region" description="Helical" evidence="8">
    <location>
        <begin position="32"/>
        <end position="50"/>
    </location>
</feature>
<accession>E1IDR3</accession>
<dbReference type="InterPro" id="IPR037185">
    <property type="entry name" value="EmrE-like"/>
</dbReference>
<dbReference type="PANTHER" id="PTHR22911:SF137">
    <property type="entry name" value="SOLUTE CARRIER FAMILY 35 MEMBER G2-RELATED"/>
    <property type="match status" value="1"/>
</dbReference>
<dbReference type="eggNOG" id="COG2962">
    <property type="taxonomic scope" value="Bacteria"/>
</dbReference>
<dbReference type="InterPro" id="IPR000620">
    <property type="entry name" value="EamA_dom"/>
</dbReference>
<evidence type="ECO:0000256" key="6">
    <source>
        <dbReference type="ARBA" id="ARBA00022989"/>
    </source>
</evidence>
<organism evidence="10 11">
    <name type="scientific">Oscillochloris trichoides DG-6</name>
    <dbReference type="NCBI Taxonomy" id="765420"/>
    <lineage>
        <taxon>Bacteria</taxon>
        <taxon>Bacillati</taxon>
        <taxon>Chloroflexota</taxon>
        <taxon>Chloroflexia</taxon>
        <taxon>Chloroflexales</taxon>
        <taxon>Chloroflexineae</taxon>
        <taxon>Oscillochloridaceae</taxon>
        <taxon>Oscillochloris</taxon>
    </lineage>
</organism>
<evidence type="ECO:0000256" key="2">
    <source>
        <dbReference type="ARBA" id="ARBA00007362"/>
    </source>
</evidence>
<feature type="transmembrane region" description="Helical" evidence="8">
    <location>
        <begin position="94"/>
        <end position="112"/>
    </location>
</feature>
<evidence type="ECO:0000313" key="10">
    <source>
        <dbReference type="EMBL" id="EFO80691.1"/>
    </source>
</evidence>
<dbReference type="PANTHER" id="PTHR22911">
    <property type="entry name" value="ACYL-MALONYL CONDENSING ENZYME-RELATED"/>
    <property type="match status" value="1"/>
</dbReference>
<reference evidence="10 11" key="1">
    <citation type="journal article" date="2011" name="J. Bacteriol.">
        <title>Draft genome sequence of the anoxygenic filamentous phototrophic bacterium Oscillochloris trichoides subsp. DG-6.</title>
        <authorList>
            <person name="Kuznetsov B.B."/>
            <person name="Ivanovsky R.N."/>
            <person name="Keppen O.I."/>
            <person name="Sukhacheva M.V."/>
            <person name="Bumazhkin B.K."/>
            <person name="Patutina E.O."/>
            <person name="Beletsky A.V."/>
            <person name="Mardanov A.V."/>
            <person name="Baslerov R.V."/>
            <person name="Panteleeva A.N."/>
            <person name="Kolganova T.V."/>
            <person name="Ravin N.V."/>
            <person name="Skryabin K.G."/>
        </authorList>
    </citation>
    <scope>NUCLEOTIDE SEQUENCE [LARGE SCALE GENOMIC DNA]</scope>
    <source>
        <strain evidence="10 11">DG-6</strain>
    </source>
</reference>
<feature type="transmembrane region" description="Helical" evidence="8">
    <location>
        <begin position="62"/>
        <end position="82"/>
    </location>
</feature>
<sequence length="296" mass="32350">MYAAGSYIIWGLLPLFWHALKHVSALEILAHRIVWALVATLLLTIFSGHLPKLWAAMRNWRILLTFTLSAALLTTNWFIYIWAVNAGYVVETSLGYFINPLVNVIFGVLFLHERLRFGQIAAVTVASAGVIYLTVLYGALPWIALVLAGTFGLYGLIRKTAPISSLEGLTLETLIAFVPALGYLIFLESQGHGAFLHTEITTNLLFVTSGVVTAVPLLLFASGARKITMVLLGILQYIAPTLQFILGITFFHEAVTPERLVGFILIWIALSIYTVEGLIVGGRAAHARARAASSAQ</sequence>
<dbReference type="EMBL" id="ADVR01000043">
    <property type="protein sequence ID" value="EFO80691.1"/>
    <property type="molecule type" value="Genomic_DNA"/>
</dbReference>
<feature type="transmembrane region" description="Helical" evidence="8">
    <location>
        <begin position="200"/>
        <end position="220"/>
    </location>
</feature>
<keyword evidence="3" id="KW-0813">Transport</keyword>
<feature type="transmembrane region" description="Helical" evidence="8">
    <location>
        <begin position="139"/>
        <end position="157"/>
    </location>
</feature>
<feature type="domain" description="EamA" evidence="9">
    <location>
        <begin position="2"/>
        <end position="133"/>
    </location>
</feature>
<evidence type="ECO:0000259" key="9">
    <source>
        <dbReference type="Pfam" id="PF00892"/>
    </source>
</evidence>
<comment type="subcellular location">
    <subcellularLocation>
        <location evidence="1">Cell membrane</location>
        <topology evidence="1">Multi-pass membrane protein</topology>
    </subcellularLocation>
</comment>
<keyword evidence="4" id="KW-1003">Cell membrane</keyword>
<dbReference type="STRING" id="765420.OSCT_1464"/>
<proteinExistence type="inferred from homology"/>
<feature type="transmembrane region" description="Helical" evidence="8">
    <location>
        <begin position="227"/>
        <end position="248"/>
    </location>
</feature>
<evidence type="ECO:0000256" key="8">
    <source>
        <dbReference type="SAM" id="Phobius"/>
    </source>
</evidence>
<gene>
    <name evidence="10" type="ORF">OSCT_1464</name>
</gene>
<feature type="transmembrane region" description="Helical" evidence="8">
    <location>
        <begin position="117"/>
        <end position="133"/>
    </location>
</feature>
<comment type="caution">
    <text evidence="10">The sequence shown here is derived from an EMBL/GenBank/DDBJ whole genome shotgun (WGS) entry which is preliminary data.</text>
</comment>
<dbReference type="GO" id="GO:0005886">
    <property type="term" value="C:plasma membrane"/>
    <property type="evidence" value="ECO:0007669"/>
    <property type="project" value="UniProtKB-SubCell"/>
</dbReference>
<keyword evidence="6 8" id="KW-1133">Transmembrane helix</keyword>
<dbReference type="HOGENOM" id="CLU_054508_1_0_0"/>
<evidence type="ECO:0000256" key="4">
    <source>
        <dbReference type="ARBA" id="ARBA00022475"/>
    </source>
</evidence>
<dbReference type="NCBIfam" id="TIGR00688">
    <property type="entry name" value="rarD"/>
    <property type="match status" value="1"/>
</dbReference>